<sequence length="98" mass="11503">MHPRFGQKERVVRPDGHHTLPNFIGHYFPTQDDPDCHAFYCASMLMLLKPWRDLRTDLKKSRETWQVALNTFLASAPTQIHHIISGVQYFHRCEKSAQ</sequence>
<name>A0A0C3NJN4_PISTI</name>
<dbReference type="OrthoDB" id="3050185at2759"/>
<organism evidence="1 2">
    <name type="scientific">Pisolithus tinctorius Marx 270</name>
    <dbReference type="NCBI Taxonomy" id="870435"/>
    <lineage>
        <taxon>Eukaryota</taxon>
        <taxon>Fungi</taxon>
        <taxon>Dikarya</taxon>
        <taxon>Basidiomycota</taxon>
        <taxon>Agaricomycotina</taxon>
        <taxon>Agaricomycetes</taxon>
        <taxon>Agaricomycetidae</taxon>
        <taxon>Boletales</taxon>
        <taxon>Sclerodermatineae</taxon>
        <taxon>Pisolithaceae</taxon>
        <taxon>Pisolithus</taxon>
    </lineage>
</organism>
<dbReference type="InParanoid" id="A0A0C3NJN4"/>
<feature type="non-terminal residue" evidence="1">
    <location>
        <position position="98"/>
    </location>
</feature>
<dbReference type="AlphaFoldDB" id="A0A0C3NJN4"/>
<accession>A0A0C3NJN4</accession>
<dbReference type="HOGENOM" id="CLU_180476_1_1_1"/>
<dbReference type="Proteomes" id="UP000054217">
    <property type="component" value="Unassembled WGS sequence"/>
</dbReference>
<reference evidence="2" key="2">
    <citation type="submission" date="2015-01" db="EMBL/GenBank/DDBJ databases">
        <title>Evolutionary Origins and Diversification of the Mycorrhizal Mutualists.</title>
        <authorList>
            <consortium name="DOE Joint Genome Institute"/>
            <consortium name="Mycorrhizal Genomics Consortium"/>
            <person name="Kohler A."/>
            <person name="Kuo A."/>
            <person name="Nagy L.G."/>
            <person name="Floudas D."/>
            <person name="Copeland A."/>
            <person name="Barry K.W."/>
            <person name="Cichocki N."/>
            <person name="Veneault-Fourrey C."/>
            <person name="LaButti K."/>
            <person name="Lindquist E.A."/>
            <person name="Lipzen A."/>
            <person name="Lundell T."/>
            <person name="Morin E."/>
            <person name="Murat C."/>
            <person name="Riley R."/>
            <person name="Ohm R."/>
            <person name="Sun H."/>
            <person name="Tunlid A."/>
            <person name="Henrissat B."/>
            <person name="Grigoriev I.V."/>
            <person name="Hibbett D.S."/>
            <person name="Martin F."/>
        </authorList>
    </citation>
    <scope>NUCLEOTIDE SEQUENCE [LARGE SCALE GENOMIC DNA]</scope>
    <source>
        <strain evidence="2">Marx 270</strain>
    </source>
</reference>
<proteinExistence type="predicted"/>
<dbReference type="STRING" id="870435.A0A0C3NJN4"/>
<dbReference type="EMBL" id="KN832064">
    <property type="protein sequence ID" value="KIN95598.1"/>
    <property type="molecule type" value="Genomic_DNA"/>
</dbReference>
<evidence type="ECO:0000313" key="2">
    <source>
        <dbReference type="Proteomes" id="UP000054217"/>
    </source>
</evidence>
<gene>
    <name evidence="1" type="ORF">M404DRAFT_165471</name>
</gene>
<keyword evidence="2" id="KW-1185">Reference proteome</keyword>
<reference evidence="1 2" key="1">
    <citation type="submission" date="2014-04" db="EMBL/GenBank/DDBJ databases">
        <authorList>
            <consortium name="DOE Joint Genome Institute"/>
            <person name="Kuo A."/>
            <person name="Kohler A."/>
            <person name="Costa M.D."/>
            <person name="Nagy L.G."/>
            <person name="Floudas D."/>
            <person name="Copeland A."/>
            <person name="Barry K.W."/>
            <person name="Cichocki N."/>
            <person name="Veneault-Fourrey C."/>
            <person name="LaButti K."/>
            <person name="Lindquist E.A."/>
            <person name="Lipzen A."/>
            <person name="Lundell T."/>
            <person name="Morin E."/>
            <person name="Murat C."/>
            <person name="Sun H."/>
            <person name="Tunlid A."/>
            <person name="Henrissat B."/>
            <person name="Grigoriev I.V."/>
            <person name="Hibbett D.S."/>
            <person name="Martin F."/>
            <person name="Nordberg H.P."/>
            <person name="Cantor M.N."/>
            <person name="Hua S.X."/>
        </authorList>
    </citation>
    <scope>NUCLEOTIDE SEQUENCE [LARGE SCALE GENOMIC DNA]</scope>
    <source>
        <strain evidence="1 2">Marx 270</strain>
    </source>
</reference>
<evidence type="ECO:0000313" key="1">
    <source>
        <dbReference type="EMBL" id="KIN95598.1"/>
    </source>
</evidence>
<protein>
    <submittedName>
        <fullName evidence="1">Uncharacterized protein</fullName>
    </submittedName>
</protein>